<feature type="compositionally biased region" description="Polar residues" evidence="6">
    <location>
        <begin position="650"/>
        <end position="664"/>
    </location>
</feature>
<keyword evidence="4" id="KW-0206">Cytoskeleton</keyword>
<proteinExistence type="predicted"/>
<evidence type="ECO:0000256" key="2">
    <source>
        <dbReference type="ARBA" id="ARBA00022490"/>
    </source>
</evidence>
<evidence type="ECO:0000256" key="7">
    <source>
        <dbReference type="SAM" id="Phobius"/>
    </source>
</evidence>
<dbReference type="Pfam" id="PF07162">
    <property type="entry name" value="B9-C2"/>
    <property type="match status" value="1"/>
</dbReference>
<feature type="transmembrane region" description="Helical" evidence="7">
    <location>
        <begin position="600"/>
        <end position="622"/>
    </location>
</feature>
<evidence type="ECO:0000313" key="8">
    <source>
        <dbReference type="EnsemblMetazoa" id="PPA03250.1"/>
    </source>
</evidence>
<dbReference type="PANTHER" id="PTHR12968:SF4">
    <property type="entry name" value="TECTONIC-LIKE COMPLEX MEMBER MKS1"/>
    <property type="match status" value="1"/>
</dbReference>
<feature type="compositionally biased region" description="Basic and acidic residues" evidence="6">
    <location>
        <begin position="630"/>
        <end position="649"/>
    </location>
</feature>
<dbReference type="PANTHER" id="PTHR12968">
    <property type="entry name" value="B9 DOMAIN-CONTAINING"/>
    <property type="match status" value="1"/>
</dbReference>
<dbReference type="GO" id="GO:0060271">
    <property type="term" value="P:cilium assembly"/>
    <property type="evidence" value="ECO:0000318"/>
    <property type="project" value="GO_Central"/>
</dbReference>
<keyword evidence="5" id="KW-0966">Cell projection</keyword>
<evidence type="ECO:0000313" key="9">
    <source>
        <dbReference type="Proteomes" id="UP000005239"/>
    </source>
</evidence>
<evidence type="ECO:0000256" key="6">
    <source>
        <dbReference type="SAM" id="MobiDB-lite"/>
    </source>
</evidence>
<accession>A0A8R1Y9N3</accession>
<evidence type="ECO:0000256" key="4">
    <source>
        <dbReference type="ARBA" id="ARBA00023212"/>
    </source>
</evidence>
<dbReference type="AlphaFoldDB" id="A0A2A6BE50"/>
<dbReference type="GO" id="GO:0036038">
    <property type="term" value="C:MKS complex"/>
    <property type="evidence" value="ECO:0000318"/>
    <property type="project" value="GO_Central"/>
</dbReference>
<dbReference type="InterPro" id="IPR010796">
    <property type="entry name" value="C2_B9-type_dom"/>
</dbReference>
<keyword evidence="7" id="KW-0472">Membrane</keyword>
<evidence type="ECO:0000256" key="1">
    <source>
        <dbReference type="ARBA" id="ARBA00004120"/>
    </source>
</evidence>
<dbReference type="EnsemblMetazoa" id="PPA03250.1">
    <property type="protein sequence ID" value="PPA03250.1"/>
    <property type="gene ID" value="WBGene00092804"/>
</dbReference>
<feature type="region of interest" description="Disordered" evidence="6">
    <location>
        <begin position="630"/>
        <end position="788"/>
    </location>
</feature>
<keyword evidence="3" id="KW-0970">Cilium biogenesis/degradation</keyword>
<keyword evidence="7" id="KW-1133">Transmembrane helix</keyword>
<keyword evidence="2" id="KW-0963">Cytoplasm</keyword>
<feature type="compositionally biased region" description="Basic and acidic residues" evidence="6">
    <location>
        <begin position="767"/>
        <end position="778"/>
    </location>
</feature>
<evidence type="ECO:0000256" key="5">
    <source>
        <dbReference type="ARBA" id="ARBA00023273"/>
    </source>
</evidence>
<reference evidence="8" key="2">
    <citation type="submission" date="2022-06" db="UniProtKB">
        <authorList>
            <consortium name="EnsemblMetazoa"/>
        </authorList>
    </citation>
    <scope>IDENTIFICATION</scope>
    <source>
        <strain evidence="8">PS312</strain>
    </source>
</reference>
<keyword evidence="9" id="KW-1185">Reference proteome</keyword>
<evidence type="ECO:0000256" key="3">
    <source>
        <dbReference type="ARBA" id="ARBA00022794"/>
    </source>
</evidence>
<dbReference type="Proteomes" id="UP000005239">
    <property type="component" value="Unassembled WGS sequence"/>
</dbReference>
<organism evidence="8 9">
    <name type="scientific">Pristionchus pacificus</name>
    <name type="common">Parasitic nematode worm</name>
    <dbReference type="NCBI Taxonomy" id="54126"/>
    <lineage>
        <taxon>Eukaryota</taxon>
        <taxon>Metazoa</taxon>
        <taxon>Ecdysozoa</taxon>
        <taxon>Nematoda</taxon>
        <taxon>Chromadorea</taxon>
        <taxon>Rhabditida</taxon>
        <taxon>Rhabditina</taxon>
        <taxon>Diplogasteromorpha</taxon>
        <taxon>Diplogasteroidea</taxon>
        <taxon>Neodiplogasteridae</taxon>
        <taxon>Pristionchus</taxon>
    </lineage>
</organism>
<dbReference type="Gene3D" id="1.25.50.20">
    <property type="match status" value="1"/>
</dbReference>
<keyword evidence="7" id="KW-0812">Transmembrane</keyword>
<name>A0A2A6BE50_PRIPA</name>
<gene>
    <name evidence="8" type="primary">WBGene00092804</name>
</gene>
<accession>A0A2A6BE50</accession>
<comment type="subcellular location">
    <subcellularLocation>
        <location evidence="1">Cytoplasm</location>
        <location evidence="1">Cytoskeleton</location>
        <location evidence="1">Cilium basal body</location>
    </subcellularLocation>
</comment>
<protein>
    <submittedName>
        <fullName evidence="8">Mks-1</fullName>
    </submittedName>
</protein>
<feature type="compositionally biased region" description="Basic and acidic residues" evidence="6">
    <location>
        <begin position="665"/>
        <end position="756"/>
    </location>
</feature>
<sequence length="1140" mass="132010">MACHGAIYHYSGDVSKMKIKSTTIGIGVRRKETREMSDMEMEERIEIIVNWEEKISCPWKTGEGSASSSRIFTYTSGEKLPSFITNQEKQLTTVDQNHRRNSINPNLTLQRNKKVSPFEVWSRSNPIIDRPIPIDKRNIVNCNRSTMYIMAYLGPVDRSQGYNEEEDEFVVCRITLFESGKLLVEPRIGDRDAVIKLNSIHGQYRAHVRIEEEMIPAKEIGEGKRRRSSLEERLFDEEFTMALNDARIPDENTLELSYRITLNQASNFDFDGISIEYSVDLPKNFDALNDDSMKGVTMQCFSRENENHERIFHIDHSFEFTSLLRPSSISLPIHSPRIRLRIVSKDAWGRQYCAGYGVISLPMKPMKFVTHPSSPSLFLSLSNHHLSLDCWRVFNPSDSRSSIREFFIGNDRDLNDFFSVDYENPLSRVGLSTQSSGRIHCIISSSWQSGRFVVDERSLGKVRFGERMQKIGIDFSLHWRIMKALMEFDEARRELMRRKKSLLFLLLFYSVKDGISCDINDLQKGKCSDEKCKFISNGDGHWECPEGFHIEYKSKSSDSVQTTSTVISCVSNHFVLNEDNSLFITEASCKEDGGWSTKTIIGVVFFSILAIIGIIGAVVFYLKCMRDQNDGNNVEEGKKNRISAREKTMSAEQTNGMKKSSLESPNKRTSENDDDSSERKKSERGSNEKRGSKEQRSRNEEKSKGRRGSEEKRKSRENRKSEGRGKSKENGRNEEKRGSNEKRGKSKEKREKKDDQEGIDNGMKVIEGGRKEKKECNGKRPRVRQPTIPRGNTLKEIEEAKLNQRKGKLPVPNLAKCDSWNDDLFEEILKMNGLIAVQFMRLFQNALFVETDRRVWTKLHECFRLLYAQCEAEYYMNICERMYQTVAASAADKLDKMGWQEKSTDNVDDAYIRYICADLVLFDCQTENIAKLYKTYEEMKFSFVSPLRIAVWTRVVREDDLSNEKMNLLQFLFEESKLPRVKLPNEEYGTKLQHLIYAASTSKDNIFTKELWKRLVTEKEITPADLVFVFKGTMIYPSARKRCLDLFMEEAFFREKIPSDSPEYKEILRLFANSCVREAELLKIKDHVMADFAFTDADKKSFDFEMLEKRMEIFVKGVAHLHATMNKYLIEDRDFLVHKK</sequence>
<reference evidence="9" key="1">
    <citation type="journal article" date="2008" name="Nat. Genet.">
        <title>The Pristionchus pacificus genome provides a unique perspective on nematode lifestyle and parasitism.</title>
        <authorList>
            <person name="Dieterich C."/>
            <person name="Clifton S.W."/>
            <person name="Schuster L.N."/>
            <person name="Chinwalla A."/>
            <person name="Delehaunty K."/>
            <person name="Dinkelacker I."/>
            <person name="Fulton L."/>
            <person name="Fulton R."/>
            <person name="Godfrey J."/>
            <person name="Minx P."/>
            <person name="Mitreva M."/>
            <person name="Roeseler W."/>
            <person name="Tian H."/>
            <person name="Witte H."/>
            <person name="Yang S.P."/>
            <person name="Wilson R.K."/>
            <person name="Sommer R.J."/>
        </authorList>
    </citation>
    <scope>NUCLEOTIDE SEQUENCE [LARGE SCALE GENOMIC DNA]</scope>
    <source>
        <strain evidence="9">PS312</strain>
    </source>
</reference>
<dbReference type="PROSITE" id="PS51381">
    <property type="entry name" value="C2_B9"/>
    <property type="match status" value="1"/>
</dbReference>